<feature type="region of interest" description="Disordered" evidence="1">
    <location>
        <begin position="37"/>
        <end position="64"/>
    </location>
</feature>
<reference evidence="2 3" key="1">
    <citation type="journal article" date="2019" name="Commun. Biol.">
        <title>The bagworm genome reveals a unique fibroin gene that provides high tensile strength.</title>
        <authorList>
            <person name="Kono N."/>
            <person name="Nakamura H."/>
            <person name="Ohtoshi R."/>
            <person name="Tomita M."/>
            <person name="Numata K."/>
            <person name="Arakawa K."/>
        </authorList>
    </citation>
    <scope>NUCLEOTIDE SEQUENCE [LARGE SCALE GENOMIC DNA]</scope>
</reference>
<accession>A0A4C1YFN5</accession>
<evidence type="ECO:0000313" key="2">
    <source>
        <dbReference type="EMBL" id="GBP73257.1"/>
    </source>
</evidence>
<proteinExistence type="predicted"/>
<evidence type="ECO:0000256" key="1">
    <source>
        <dbReference type="SAM" id="MobiDB-lite"/>
    </source>
</evidence>
<sequence>MFGFIEIRTTELRLVAESELISRRGVERSRRVKPVLKLRTSTESRPRENRDQKQKLASPLRGRAVDGRSDVVKNVVTADVRFSRRRNTTHVHHFVSRAEFNDNRDAKGRKNAMLLSSWQYLRPFCFVTFRRAEPRAVIDAPGLMKIYRYYSDPRKESPMQRNATISQLLKNTWSFHTFTYFIAYTIFEN</sequence>
<protein>
    <submittedName>
        <fullName evidence="2">Uncharacterized protein</fullName>
    </submittedName>
</protein>
<comment type="caution">
    <text evidence="2">The sequence shown here is derived from an EMBL/GenBank/DDBJ whole genome shotgun (WGS) entry which is preliminary data.</text>
</comment>
<name>A0A4C1YFN5_EUMVA</name>
<keyword evidence="3" id="KW-1185">Reference proteome</keyword>
<feature type="compositionally biased region" description="Basic and acidic residues" evidence="1">
    <location>
        <begin position="40"/>
        <end position="54"/>
    </location>
</feature>
<dbReference type="AlphaFoldDB" id="A0A4C1YFN5"/>
<gene>
    <name evidence="2" type="ORF">EVAR_55023_1</name>
</gene>
<dbReference type="EMBL" id="BGZK01001167">
    <property type="protein sequence ID" value="GBP73257.1"/>
    <property type="molecule type" value="Genomic_DNA"/>
</dbReference>
<organism evidence="2 3">
    <name type="scientific">Eumeta variegata</name>
    <name type="common">Bagworm moth</name>
    <name type="synonym">Eumeta japonica</name>
    <dbReference type="NCBI Taxonomy" id="151549"/>
    <lineage>
        <taxon>Eukaryota</taxon>
        <taxon>Metazoa</taxon>
        <taxon>Ecdysozoa</taxon>
        <taxon>Arthropoda</taxon>
        <taxon>Hexapoda</taxon>
        <taxon>Insecta</taxon>
        <taxon>Pterygota</taxon>
        <taxon>Neoptera</taxon>
        <taxon>Endopterygota</taxon>
        <taxon>Lepidoptera</taxon>
        <taxon>Glossata</taxon>
        <taxon>Ditrysia</taxon>
        <taxon>Tineoidea</taxon>
        <taxon>Psychidae</taxon>
        <taxon>Oiketicinae</taxon>
        <taxon>Eumeta</taxon>
    </lineage>
</organism>
<dbReference type="Proteomes" id="UP000299102">
    <property type="component" value="Unassembled WGS sequence"/>
</dbReference>
<evidence type="ECO:0000313" key="3">
    <source>
        <dbReference type="Proteomes" id="UP000299102"/>
    </source>
</evidence>